<evidence type="ECO:0000256" key="8">
    <source>
        <dbReference type="ARBA" id="ARBA00023014"/>
    </source>
</evidence>
<evidence type="ECO:0000256" key="2">
    <source>
        <dbReference type="ARBA" id="ARBA00008343"/>
    </source>
</evidence>
<comment type="similarity">
    <text evidence="2">Belongs to the Nth/MutY family.</text>
</comment>
<keyword evidence="5" id="KW-0227">DNA damage</keyword>
<dbReference type="Gene3D" id="1.10.340.30">
    <property type="entry name" value="Hypothetical protein, domain 2"/>
    <property type="match status" value="1"/>
</dbReference>
<keyword evidence="10" id="KW-0326">Glycosidase</keyword>
<evidence type="ECO:0000256" key="6">
    <source>
        <dbReference type="ARBA" id="ARBA00022801"/>
    </source>
</evidence>
<evidence type="ECO:0000256" key="7">
    <source>
        <dbReference type="ARBA" id="ARBA00023004"/>
    </source>
</evidence>
<dbReference type="SMART" id="SM00525">
    <property type="entry name" value="FES"/>
    <property type="match status" value="1"/>
</dbReference>
<evidence type="ECO:0000313" key="12">
    <source>
        <dbReference type="EMBL" id="GGP22159.1"/>
    </source>
</evidence>
<sequence>MLSREAVIQALKGVRLDPERFVAWKVLLEGGSIFEALVATVLTQNTSDANAGKALEALRRRVGNVTPRGILSLGEEELASIIRPAGMHRRRARQLMELARAAAGVDLEGVRGMDVGEARRFLMSMPGVGPKTADVILVNLGKPAFPVDTHILRISKRLGLASTYNEASKAWMGIFRKDEYLWGHLSLIEFGRNVCRARNPKCGECGLRDYCDYYKRRVAF</sequence>
<evidence type="ECO:0000256" key="10">
    <source>
        <dbReference type="ARBA" id="ARBA00023295"/>
    </source>
</evidence>
<dbReference type="PIRSF" id="PIRSF001435">
    <property type="entry name" value="Nth"/>
    <property type="match status" value="1"/>
</dbReference>
<keyword evidence="9" id="KW-0234">DNA repair</keyword>
<keyword evidence="12" id="KW-0456">Lyase</keyword>
<dbReference type="PANTHER" id="PTHR10359:SF18">
    <property type="entry name" value="ENDONUCLEASE III"/>
    <property type="match status" value="1"/>
</dbReference>
<dbReference type="CDD" id="cd00056">
    <property type="entry name" value="ENDO3c"/>
    <property type="match status" value="1"/>
</dbReference>
<evidence type="ECO:0000259" key="11">
    <source>
        <dbReference type="SMART" id="SM00478"/>
    </source>
</evidence>
<dbReference type="Proteomes" id="UP000610960">
    <property type="component" value="Unassembled WGS sequence"/>
</dbReference>
<accession>A0A830GWE1</accession>
<reference evidence="12" key="1">
    <citation type="journal article" date="2014" name="Int. J. Syst. Evol. Microbiol.">
        <title>Complete genome sequence of Corynebacterium casei LMG S-19264T (=DSM 44701T), isolated from a smear-ripened cheese.</title>
        <authorList>
            <consortium name="US DOE Joint Genome Institute (JGI-PGF)"/>
            <person name="Walter F."/>
            <person name="Albersmeier A."/>
            <person name="Kalinowski J."/>
            <person name="Ruckert C."/>
        </authorList>
    </citation>
    <scope>NUCLEOTIDE SEQUENCE</scope>
    <source>
        <strain evidence="12">JCM 10088</strain>
    </source>
</reference>
<protein>
    <submittedName>
        <fullName evidence="12">DNA lyase</fullName>
    </submittedName>
</protein>
<dbReference type="OrthoDB" id="19248at2157"/>
<keyword evidence="13" id="KW-1185">Reference proteome</keyword>
<reference evidence="12" key="2">
    <citation type="submission" date="2020-09" db="EMBL/GenBank/DDBJ databases">
        <authorList>
            <person name="Sun Q."/>
            <person name="Ohkuma M."/>
        </authorList>
    </citation>
    <scope>NUCLEOTIDE SEQUENCE</scope>
    <source>
        <strain evidence="12">JCM 10088</strain>
    </source>
</reference>
<dbReference type="AlphaFoldDB" id="A0A830GWE1"/>
<dbReference type="InterPro" id="IPR003265">
    <property type="entry name" value="HhH-GPD_domain"/>
</dbReference>
<evidence type="ECO:0000256" key="5">
    <source>
        <dbReference type="ARBA" id="ARBA00022763"/>
    </source>
</evidence>
<dbReference type="SUPFAM" id="SSF48150">
    <property type="entry name" value="DNA-glycosylase"/>
    <property type="match status" value="1"/>
</dbReference>
<dbReference type="Pfam" id="PF10576">
    <property type="entry name" value="EndIII_4Fe-2S"/>
    <property type="match status" value="1"/>
</dbReference>
<evidence type="ECO:0000256" key="4">
    <source>
        <dbReference type="ARBA" id="ARBA00022723"/>
    </source>
</evidence>
<keyword evidence="4" id="KW-0479">Metal-binding</keyword>
<evidence type="ECO:0000256" key="3">
    <source>
        <dbReference type="ARBA" id="ARBA00022485"/>
    </source>
</evidence>
<dbReference type="PANTHER" id="PTHR10359">
    <property type="entry name" value="A/G-SPECIFIC ADENINE GLYCOSYLASE/ENDONUCLEASE III"/>
    <property type="match status" value="1"/>
</dbReference>
<proteinExistence type="inferred from homology"/>
<feature type="domain" description="HhH-GPD" evidence="11">
    <location>
        <begin position="42"/>
        <end position="193"/>
    </location>
</feature>
<dbReference type="GO" id="GO:0016829">
    <property type="term" value="F:lyase activity"/>
    <property type="evidence" value="ECO:0007669"/>
    <property type="project" value="UniProtKB-KW"/>
</dbReference>
<dbReference type="EMBL" id="BMNL01000004">
    <property type="protein sequence ID" value="GGP22159.1"/>
    <property type="molecule type" value="Genomic_DNA"/>
</dbReference>
<keyword evidence="7" id="KW-0408">Iron</keyword>
<comment type="caution">
    <text evidence="12">The sequence shown here is derived from an EMBL/GenBank/DDBJ whole genome shotgun (WGS) entry which is preliminary data.</text>
</comment>
<dbReference type="InterPro" id="IPR003651">
    <property type="entry name" value="Endonuclease3_FeS-loop_motif"/>
</dbReference>
<dbReference type="Pfam" id="PF00730">
    <property type="entry name" value="HhH-GPD"/>
    <property type="match status" value="1"/>
</dbReference>
<dbReference type="InterPro" id="IPR004035">
    <property type="entry name" value="Endouclease-III_FeS-bd_BS"/>
</dbReference>
<evidence type="ECO:0000313" key="13">
    <source>
        <dbReference type="Proteomes" id="UP000610960"/>
    </source>
</evidence>
<keyword evidence="6" id="KW-0378">Hydrolase</keyword>
<dbReference type="InterPro" id="IPR023170">
    <property type="entry name" value="HhH_base_excis_C"/>
</dbReference>
<dbReference type="PROSITE" id="PS00764">
    <property type="entry name" value="ENDONUCLEASE_III_1"/>
    <property type="match status" value="1"/>
</dbReference>
<organism evidence="12 13">
    <name type="scientific">Thermocladium modestius</name>
    <dbReference type="NCBI Taxonomy" id="62609"/>
    <lineage>
        <taxon>Archaea</taxon>
        <taxon>Thermoproteota</taxon>
        <taxon>Thermoprotei</taxon>
        <taxon>Thermoproteales</taxon>
        <taxon>Thermoproteaceae</taxon>
        <taxon>Thermocladium</taxon>
    </lineage>
</organism>
<keyword evidence="3" id="KW-0004">4Fe-4S</keyword>
<dbReference type="GO" id="GO:0046872">
    <property type="term" value="F:metal ion binding"/>
    <property type="evidence" value="ECO:0007669"/>
    <property type="project" value="UniProtKB-KW"/>
</dbReference>
<dbReference type="SMART" id="SM00478">
    <property type="entry name" value="ENDO3c"/>
    <property type="match status" value="1"/>
</dbReference>
<dbReference type="Gene3D" id="1.10.1670.10">
    <property type="entry name" value="Helix-hairpin-Helix base-excision DNA repair enzymes (C-terminal)"/>
    <property type="match status" value="1"/>
</dbReference>
<dbReference type="GO" id="GO:0006285">
    <property type="term" value="P:base-excision repair, AP site formation"/>
    <property type="evidence" value="ECO:0007669"/>
    <property type="project" value="TreeGrafter"/>
</dbReference>
<dbReference type="GO" id="GO:0019104">
    <property type="term" value="F:DNA N-glycosylase activity"/>
    <property type="evidence" value="ECO:0007669"/>
    <property type="project" value="TreeGrafter"/>
</dbReference>
<dbReference type="InterPro" id="IPR011257">
    <property type="entry name" value="DNA_glycosylase"/>
</dbReference>
<comment type="cofactor">
    <cofactor evidence="1">
        <name>[4Fe-4S] cluster</name>
        <dbReference type="ChEBI" id="CHEBI:49883"/>
    </cofactor>
</comment>
<name>A0A830GWE1_9CREN</name>
<gene>
    <name evidence="12" type="ORF">GCM10007981_17100</name>
</gene>
<dbReference type="RefSeq" id="WP_188596991.1">
    <property type="nucleotide sequence ID" value="NZ_BMNL01000004.1"/>
</dbReference>
<keyword evidence="8" id="KW-0411">Iron-sulfur</keyword>
<evidence type="ECO:0000256" key="1">
    <source>
        <dbReference type="ARBA" id="ARBA00001966"/>
    </source>
</evidence>
<evidence type="ECO:0000256" key="9">
    <source>
        <dbReference type="ARBA" id="ARBA00023204"/>
    </source>
</evidence>
<dbReference type="GO" id="GO:0051539">
    <property type="term" value="F:4 iron, 4 sulfur cluster binding"/>
    <property type="evidence" value="ECO:0007669"/>
    <property type="project" value="UniProtKB-KW"/>
</dbReference>